<dbReference type="InterPro" id="IPR000994">
    <property type="entry name" value="Pept_M24"/>
</dbReference>
<dbReference type="InterPro" id="IPR036005">
    <property type="entry name" value="Creatinase/aminopeptidase-like"/>
</dbReference>
<dbReference type="AlphaFoldDB" id="A0A6J6EYN1"/>
<dbReference type="Pfam" id="PF00557">
    <property type="entry name" value="Peptidase_M24"/>
    <property type="match status" value="1"/>
</dbReference>
<dbReference type="SUPFAM" id="SSF53092">
    <property type="entry name" value="Creatinase/prolidase N-terminal domain"/>
    <property type="match status" value="1"/>
</dbReference>
<dbReference type="SUPFAM" id="SSF55920">
    <property type="entry name" value="Creatinase/aminopeptidase"/>
    <property type="match status" value="1"/>
</dbReference>
<organism evidence="2">
    <name type="scientific">freshwater metagenome</name>
    <dbReference type="NCBI Taxonomy" id="449393"/>
    <lineage>
        <taxon>unclassified sequences</taxon>
        <taxon>metagenomes</taxon>
        <taxon>ecological metagenomes</taxon>
    </lineage>
</organism>
<evidence type="ECO:0000313" key="2">
    <source>
        <dbReference type="EMBL" id="CAB4581137.1"/>
    </source>
</evidence>
<dbReference type="InterPro" id="IPR029149">
    <property type="entry name" value="Creatin/AminoP/Spt16_N"/>
</dbReference>
<name>A0A6J6EYN1_9ZZZZ</name>
<proteinExistence type="predicted"/>
<evidence type="ECO:0000259" key="1">
    <source>
        <dbReference type="Pfam" id="PF00557"/>
    </source>
</evidence>
<dbReference type="PANTHER" id="PTHR46112:SF2">
    <property type="entry name" value="XAA-PRO AMINOPEPTIDASE P-RELATED"/>
    <property type="match status" value="1"/>
</dbReference>
<dbReference type="Gene3D" id="3.90.230.10">
    <property type="entry name" value="Creatinase/methionine aminopeptidase superfamily"/>
    <property type="match status" value="1"/>
</dbReference>
<protein>
    <submittedName>
        <fullName evidence="2">Unannotated protein</fullName>
    </submittedName>
</protein>
<accession>A0A6J6EYN1</accession>
<feature type="domain" description="Peptidase M24" evidence="1">
    <location>
        <begin position="140"/>
        <end position="326"/>
    </location>
</feature>
<sequence length="356" mass="39688">MQASERAIKHQRVIDVMNQFDVDTVILRKSPNTSWFSGGRVHVPSSLDLSCFDIVITKDHYYFHTNTIEGPRLAAEELLPTDEVKTHPWWIARENLLPAGERVGSDLPGGDRKHIPQLDQLRFSLTEDEELRLDEIASDSAEALYSITERVNPDQTEIEIAGLVTAALWEKNLETVFLGVAGADRVTRFRQPLPTATKVGNFLSISICARRKGLIASETRLISFEPVSADRNDQYLRLLNVEAAFLSQTKSGTPLSTAFKAGASEYVIQGFASNEWHHHHQGGPTGFLPREVIANADTNEPLRPNQAVSWNPTALGLKVESTWVVKESAPRQLGKDLWWPQVLVAGHFRPGLLDIS</sequence>
<dbReference type="InterPro" id="IPR050659">
    <property type="entry name" value="Peptidase_M24B"/>
</dbReference>
<dbReference type="EMBL" id="CAEZTT010000114">
    <property type="protein sequence ID" value="CAB4581137.1"/>
    <property type="molecule type" value="Genomic_DNA"/>
</dbReference>
<gene>
    <name evidence="2" type="ORF">UFOPK1726_00934</name>
</gene>
<reference evidence="2" key="1">
    <citation type="submission" date="2020-05" db="EMBL/GenBank/DDBJ databases">
        <authorList>
            <person name="Chiriac C."/>
            <person name="Salcher M."/>
            <person name="Ghai R."/>
            <person name="Kavagutti S V."/>
        </authorList>
    </citation>
    <scope>NUCLEOTIDE SEQUENCE</scope>
</reference>
<dbReference type="PANTHER" id="PTHR46112">
    <property type="entry name" value="AMINOPEPTIDASE"/>
    <property type="match status" value="1"/>
</dbReference>